<gene>
    <name evidence="2" type="ORF">CHS0354_042865</name>
</gene>
<reference evidence="2" key="1">
    <citation type="journal article" date="2021" name="Genome Biol. Evol.">
        <title>A High-Quality Reference Genome for a Parasitic Bivalve with Doubly Uniparental Inheritance (Bivalvia: Unionida).</title>
        <authorList>
            <person name="Smith C.H."/>
        </authorList>
    </citation>
    <scope>NUCLEOTIDE SEQUENCE</scope>
    <source>
        <strain evidence="2">CHS0354</strain>
    </source>
</reference>
<accession>A0AAE0W814</accession>
<dbReference type="AlphaFoldDB" id="A0AAE0W814"/>
<dbReference type="EMBL" id="JAEAOA010002358">
    <property type="protein sequence ID" value="KAK3603857.1"/>
    <property type="molecule type" value="Genomic_DNA"/>
</dbReference>
<name>A0AAE0W814_9BIVA</name>
<reference evidence="2" key="3">
    <citation type="submission" date="2023-05" db="EMBL/GenBank/DDBJ databases">
        <authorList>
            <person name="Smith C.H."/>
        </authorList>
    </citation>
    <scope>NUCLEOTIDE SEQUENCE</scope>
    <source>
        <strain evidence="2">CHS0354</strain>
        <tissue evidence="2">Mantle</tissue>
    </source>
</reference>
<evidence type="ECO:0000256" key="1">
    <source>
        <dbReference type="SAM" id="MobiDB-lite"/>
    </source>
</evidence>
<evidence type="ECO:0000313" key="2">
    <source>
        <dbReference type="EMBL" id="KAK3603857.1"/>
    </source>
</evidence>
<feature type="region of interest" description="Disordered" evidence="1">
    <location>
        <begin position="1"/>
        <end position="34"/>
    </location>
</feature>
<organism evidence="2 3">
    <name type="scientific">Potamilus streckersoni</name>
    <dbReference type="NCBI Taxonomy" id="2493646"/>
    <lineage>
        <taxon>Eukaryota</taxon>
        <taxon>Metazoa</taxon>
        <taxon>Spiralia</taxon>
        <taxon>Lophotrochozoa</taxon>
        <taxon>Mollusca</taxon>
        <taxon>Bivalvia</taxon>
        <taxon>Autobranchia</taxon>
        <taxon>Heteroconchia</taxon>
        <taxon>Palaeoheterodonta</taxon>
        <taxon>Unionida</taxon>
        <taxon>Unionoidea</taxon>
        <taxon>Unionidae</taxon>
        <taxon>Ambleminae</taxon>
        <taxon>Lampsilini</taxon>
        <taxon>Potamilus</taxon>
    </lineage>
</organism>
<evidence type="ECO:0000313" key="3">
    <source>
        <dbReference type="Proteomes" id="UP001195483"/>
    </source>
</evidence>
<proteinExistence type="predicted"/>
<keyword evidence="3" id="KW-1185">Reference proteome</keyword>
<sequence>MDAKLKIGSLAEESNFQKSDDLPSDNQTEKSLESAVTIETDDPYALPELKDMGVAWKGKNLSHTLYF</sequence>
<dbReference type="Proteomes" id="UP001195483">
    <property type="component" value="Unassembled WGS sequence"/>
</dbReference>
<comment type="caution">
    <text evidence="2">The sequence shown here is derived from an EMBL/GenBank/DDBJ whole genome shotgun (WGS) entry which is preliminary data.</text>
</comment>
<reference evidence="2" key="2">
    <citation type="journal article" date="2021" name="Genome Biol. Evol.">
        <title>Developing a high-quality reference genome for a parasitic bivalve with doubly uniparental inheritance (Bivalvia: Unionida).</title>
        <authorList>
            <person name="Smith C.H."/>
        </authorList>
    </citation>
    <scope>NUCLEOTIDE SEQUENCE</scope>
    <source>
        <strain evidence="2">CHS0354</strain>
        <tissue evidence="2">Mantle</tissue>
    </source>
</reference>
<protein>
    <submittedName>
        <fullName evidence="2">Uncharacterized protein</fullName>
    </submittedName>
</protein>